<gene>
    <name evidence="1" type="ORF">E5357_01495</name>
</gene>
<protein>
    <submittedName>
        <fullName evidence="1">Uncharacterized protein</fullName>
    </submittedName>
</protein>
<sequence>MEERQKKQAEPVQGKKETLTDRQAANTLWEIMKYSGHYRPEYEKYLRFISQFQQIEQLYACMLADVPGVKIGGILEDTGMGEAEKAGALEALWSQGERKPVMPTEEQDRELKSLKEYIQRLEIQVTRMQIDASKIATEHARIGGRDGAADFQEEKPQEGKPKHRQAKTAASPFRGAAGNGSGRMQMEKLENEVKGLAEVLEGQKEKISRMEEDGAQVRGIILMPQRERGFFSGRRIRKRLEDEQEHISSLLSAGYQADQLDFLLSCREEGIPWEMIKLFSGKELPAVLMKKLKDYYLKKKEWGVPDSGTREGAQDGQ</sequence>
<reference evidence="1" key="1">
    <citation type="submission" date="2019-04" db="EMBL/GenBank/DDBJ databases">
        <title>Microbes associate with the intestines of laboratory mice.</title>
        <authorList>
            <person name="Navarre W."/>
            <person name="Wong E."/>
            <person name="Huang K."/>
            <person name="Tropini C."/>
            <person name="Ng K."/>
            <person name="Yu B."/>
        </authorList>
    </citation>
    <scope>NUCLEOTIDE SEQUENCE</scope>
    <source>
        <strain evidence="1">NM72_1-8</strain>
    </source>
</reference>
<dbReference type="EMBL" id="SRZB01000001">
    <property type="protein sequence ID" value="TGY00866.1"/>
    <property type="molecule type" value="Genomic_DNA"/>
</dbReference>
<proteinExistence type="predicted"/>
<evidence type="ECO:0000313" key="2">
    <source>
        <dbReference type="Proteomes" id="UP000307720"/>
    </source>
</evidence>
<organism evidence="1 2">
    <name type="scientific">Hominisplanchenecus murintestinalis</name>
    <dbReference type="NCBI Taxonomy" id="2941517"/>
    <lineage>
        <taxon>Bacteria</taxon>
        <taxon>Bacillati</taxon>
        <taxon>Bacillota</taxon>
        <taxon>Clostridia</taxon>
        <taxon>Lachnospirales</taxon>
        <taxon>Lachnospiraceae</taxon>
        <taxon>Hominisplanchenecus</taxon>
    </lineage>
</organism>
<accession>A0AC61R4J3</accession>
<name>A0AC61R4J3_9FIRM</name>
<keyword evidence="2" id="KW-1185">Reference proteome</keyword>
<comment type="caution">
    <text evidence="1">The sequence shown here is derived from an EMBL/GenBank/DDBJ whole genome shotgun (WGS) entry which is preliminary data.</text>
</comment>
<dbReference type="Proteomes" id="UP000307720">
    <property type="component" value="Unassembled WGS sequence"/>
</dbReference>
<evidence type="ECO:0000313" key="1">
    <source>
        <dbReference type="EMBL" id="TGY00866.1"/>
    </source>
</evidence>